<dbReference type="PROSITE" id="PS50192">
    <property type="entry name" value="T_SNARE"/>
    <property type="match status" value="1"/>
</dbReference>
<name>A0A642VDC0_9ASCO</name>
<dbReference type="CDD" id="cd15859">
    <property type="entry name" value="SNARE_SYN8"/>
    <property type="match status" value="1"/>
</dbReference>
<gene>
    <name evidence="11" type="ORF">TRICI_000464</name>
</gene>
<dbReference type="Gene3D" id="1.20.5.110">
    <property type="match status" value="1"/>
</dbReference>
<keyword evidence="7" id="KW-0175">Coiled coil</keyword>
<keyword evidence="12" id="KW-1185">Reference proteome</keyword>
<evidence type="ECO:0000256" key="1">
    <source>
        <dbReference type="ARBA" id="ARBA00004167"/>
    </source>
</evidence>
<dbReference type="GO" id="GO:0005768">
    <property type="term" value="C:endosome"/>
    <property type="evidence" value="ECO:0007669"/>
    <property type="project" value="UniProtKB-ARBA"/>
</dbReference>
<dbReference type="PANTHER" id="PTHR12791">
    <property type="entry name" value="GOLGI SNARE BET1-RELATED"/>
    <property type="match status" value="1"/>
</dbReference>
<keyword evidence="4 9" id="KW-0812">Transmembrane</keyword>
<dbReference type="GO" id="GO:0015031">
    <property type="term" value="P:protein transport"/>
    <property type="evidence" value="ECO:0007669"/>
    <property type="project" value="UniProtKB-KW"/>
</dbReference>
<evidence type="ECO:0000259" key="10">
    <source>
        <dbReference type="PROSITE" id="PS50192"/>
    </source>
</evidence>
<dbReference type="GO" id="GO:0061025">
    <property type="term" value="P:membrane fusion"/>
    <property type="evidence" value="ECO:0007669"/>
    <property type="project" value="UniProtKB-ARBA"/>
</dbReference>
<dbReference type="FunFam" id="1.20.5.110:FF:000060">
    <property type="entry name" value="SNARE complex subunit (Syn8)"/>
    <property type="match status" value="1"/>
</dbReference>
<protein>
    <recommendedName>
        <fullName evidence="10">t-SNARE coiled-coil homology domain-containing protein</fullName>
    </recommendedName>
</protein>
<organism evidence="11 12">
    <name type="scientific">Trichomonascus ciferrii</name>
    <dbReference type="NCBI Taxonomy" id="44093"/>
    <lineage>
        <taxon>Eukaryota</taxon>
        <taxon>Fungi</taxon>
        <taxon>Dikarya</taxon>
        <taxon>Ascomycota</taxon>
        <taxon>Saccharomycotina</taxon>
        <taxon>Dipodascomycetes</taxon>
        <taxon>Dipodascales</taxon>
        <taxon>Trichomonascaceae</taxon>
        <taxon>Trichomonascus</taxon>
        <taxon>Trichomonascus ciferrii complex</taxon>
    </lineage>
</organism>
<evidence type="ECO:0000256" key="2">
    <source>
        <dbReference type="ARBA" id="ARBA00004308"/>
    </source>
</evidence>
<keyword evidence="5" id="KW-0653">Protein transport</keyword>
<evidence type="ECO:0000256" key="7">
    <source>
        <dbReference type="ARBA" id="ARBA00023054"/>
    </source>
</evidence>
<comment type="subcellular location">
    <subcellularLocation>
        <location evidence="2">Endomembrane system</location>
    </subcellularLocation>
    <subcellularLocation>
        <location evidence="1">Membrane</location>
        <topology evidence="1">Single-pass membrane protein</topology>
    </subcellularLocation>
</comment>
<evidence type="ECO:0000256" key="6">
    <source>
        <dbReference type="ARBA" id="ARBA00022989"/>
    </source>
</evidence>
<dbReference type="VEuPathDB" id="FungiDB:TRICI_000464"/>
<dbReference type="GO" id="GO:0006896">
    <property type="term" value="P:Golgi to vacuole transport"/>
    <property type="evidence" value="ECO:0007669"/>
    <property type="project" value="UniProtKB-ARBA"/>
</dbReference>
<keyword evidence="3" id="KW-0813">Transport</keyword>
<reference evidence="11" key="1">
    <citation type="journal article" date="2019" name="G3 (Bethesda)">
        <title>Genome Assemblies of Two Rare Opportunistic Yeast Pathogens: Diutina rugosa (syn. Candida rugosa) and Trichomonascus ciferrii (syn. Candida ciferrii).</title>
        <authorList>
            <person name="Mixao V."/>
            <person name="Saus E."/>
            <person name="Hansen A.P."/>
            <person name="Lass-Florl C."/>
            <person name="Gabaldon T."/>
        </authorList>
    </citation>
    <scope>NUCLEOTIDE SEQUENCE</scope>
    <source>
        <strain evidence="11">CBS 4856</strain>
    </source>
</reference>
<dbReference type="SUPFAM" id="SSF58038">
    <property type="entry name" value="SNARE fusion complex"/>
    <property type="match status" value="1"/>
</dbReference>
<feature type="transmembrane region" description="Helical" evidence="9">
    <location>
        <begin position="219"/>
        <end position="238"/>
    </location>
</feature>
<dbReference type="Pfam" id="PF05739">
    <property type="entry name" value="SNARE"/>
    <property type="match status" value="1"/>
</dbReference>
<sequence>MTTPSKLLLLEEQTKISIEERNRLRTLGMEPGSGDDAEIERSLETVLRGINRLYGEEHAPEDKERIQRVVKNYQNLLEMYKEDPNVDVSRLEYEPPSINYLGSSSVNSTPNKSVRFKENLEETFVQPYHDDPEEQQPRGSDREIYQQQQLTMADQDQHLDRLAESVSRQHELSIQIDDELTSHNALLDDVEALTEGSQSRLETAKRRLDKFSRTAKQNGSMVTIAILLLIFIILVVVLK</sequence>
<dbReference type="OrthoDB" id="244190at2759"/>
<evidence type="ECO:0000256" key="8">
    <source>
        <dbReference type="ARBA" id="ARBA00023136"/>
    </source>
</evidence>
<evidence type="ECO:0000256" key="3">
    <source>
        <dbReference type="ARBA" id="ARBA00022448"/>
    </source>
</evidence>
<evidence type="ECO:0000256" key="5">
    <source>
        <dbReference type="ARBA" id="ARBA00022927"/>
    </source>
</evidence>
<keyword evidence="8 9" id="KW-0472">Membrane</keyword>
<dbReference type="Proteomes" id="UP000761534">
    <property type="component" value="Unassembled WGS sequence"/>
</dbReference>
<comment type="caution">
    <text evidence="11">The sequence shown here is derived from an EMBL/GenBank/DDBJ whole genome shotgun (WGS) entry which is preliminary data.</text>
</comment>
<dbReference type="AlphaFoldDB" id="A0A642VDC0"/>
<feature type="domain" description="T-SNARE coiled-coil homology" evidence="10">
    <location>
        <begin position="149"/>
        <end position="211"/>
    </location>
</feature>
<proteinExistence type="predicted"/>
<evidence type="ECO:0000256" key="4">
    <source>
        <dbReference type="ARBA" id="ARBA00022692"/>
    </source>
</evidence>
<evidence type="ECO:0000256" key="9">
    <source>
        <dbReference type="SAM" id="Phobius"/>
    </source>
</evidence>
<keyword evidence="6 9" id="KW-1133">Transmembrane helix</keyword>
<dbReference type="InterPro" id="IPR000727">
    <property type="entry name" value="T_SNARE_dom"/>
</dbReference>
<evidence type="ECO:0000313" key="11">
    <source>
        <dbReference type="EMBL" id="KAA8917385.1"/>
    </source>
</evidence>
<evidence type="ECO:0000313" key="12">
    <source>
        <dbReference type="Proteomes" id="UP000761534"/>
    </source>
</evidence>
<dbReference type="GO" id="GO:0016020">
    <property type="term" value="C:membrane"/>
    <property type="evidence" value="ECO:0007669"/>
    <property type="project" value="UniProtKB-SubCell"/>
</dbReference>
<dbReference type="EMBL" id="SWFS01000038">
    <property type="protein sequence ID" value="KAA8917385.1"/>
    <property type="molecule type" value="Genomic_DNA"/>
</dbReference>
<dbReference type="SMART" id="SM00397">
    <property type="entry name" value="t_SNARE"/>
    <property type="match status" value="1"/>
</dbReference>
<accession>A0A642VDC0</accession>